<sequence length="248" mass="27827">MIRKLAQLVVAVVSVLFWQVAVANSGIIPFTENDAKFAKSLVDNEVKLFFSGKKKSNDYGYIHITAKDLYKRYSENEVKANNDLKYKKVIVFGIIKSINNYSSDGKVFIALSAGGFLDTVHATLSNDFQDYALTLRKGQKITLACEVAGTAVGEPFLKRCISENKAKEQVTKSIISQINRVVSGDKNESNKVGVNIVALTKLVDLSTNNFSICKKIDISCLNKSKSSEWKKYVEKNRDQIEWYKEMLE</sequence>
<organism evidence="1 2">
    <name type="scientific">Xenorhabdus stockiae</name>
    <dbReference type="NCBI Taxonomy" id="351614"/>
    <lineage>
        <taxon>Bacteria</taxon>
        <taxon>Pseudomonadati</taxon>
        <taxon>Pseudomonadota</taxon>
        <taxon>Gammaproteobacteria</taxon>
        <taxon>Enterobacterales</taxon>
        <taxon>Morganellaceae</taxon>
        <taxon>Xenorhabdus</taxon>
    </lineage>
</organism>
<accession>A0A2D0KKU0</accession>
<name>A0A2D0KKU0_9GAMM</name>
<protein>
    <recommendedName>
        <fullName evidence="3">tRNA_anti-like</fullName>
    </recommendedName>
</protein>
<dbReference type="AlphaFoldDB" id="A0A2D0KKU0"/>
<keyword evidence="2" id="KW-1185">Reference proteome</keyword>
<dbReference type="Pfam" id="PF12869">
    <property type="entry name" value="tRNA_anti-like"/>
    <property type="match status" value="1"/>
</dbReference>
<dbReference type="InterPro" id="IPR024422">
    <property type="entry name" value="Protein_unknown_function_OB"/>
</dbReference>
<dbReference type="RefSeq" id="WP_169926666.1">
    <property type="nucleotide sequence ID" value="NZ_CAWNRH010000113.1"/>
</dbReference>
<dbReference type="EMBL" id="NJAJ01000038">
    <property type="protein sequence ID" value="PHM64053.1"/>
    <property type="molecule type" value="Genomic_DNA"/>
</dbReference>
<comment type="caution">
    <text evidence="1">The sequence shown here is derived from an EMBL/GenBank/DDBJ whole genome shotgun (WGS) entry which is preliminary data.</text>
</comment>
<reference evidence="1 2" key="1">
    <citation type="journal article" date="2017" name="Nat. Microbiol.">
        <title>Natural product diversity associated with the nematode symbionts Photorhabdus and Xenorhabdus.</title>
        <authorList>
            <person name="Tobias N.J."/>
            <person name="Wolff H."/>
            <person name="Djahanschiri B."/>
            <person name="Grundmann F."/>
            <person name="Kronenwerth M."/>
            <person name="Shi Y.M."/>
            <person name="Simonyi S."/>
            <person name="Grun P."/>
            <person name="Shapiro-Ilan D."/>
            <person name="Pidot S.J."/>
            <person name="Stinear T.P."/>
            <person name="Ebersberger I."/>
            <person name="Bode H.B."/>
        </authorList>
    </citation>
    <scope>NUCLEOTIDE SEQUENCE [LARGE SCALE GENOMIC DNA]</scope>
    <source>
        <strain evidence="1 2">DSM 17904</strain>
    </source>
</reference>
<proteinExistence type="predicted"/>
<evidence type="ECO:0000313" key="1">
    <source>
        <dbReference type="EMBL" id="PHM64053.1"/>
    </source>
</evidence>
<dbReference type="Proteomes" id="UP000222366">
    <property type="component" value="Unassembled WGS sequence"/>
</dbReference>
<evidence type="ECO:0000313" key="2">
    <source>
        <dbReference type="Proteomes" id="UP000222366"/>
    </source>
</evidence>
<gene>
    <name evidence="1" type="ORF">Xsto_03389</name>
</gene>
<evidence type="ECO:0008006" key="3">
    <source>
        <dbReference type="Google" id="ProtNLM"/>
    </source>
</evidence>